<dbReference type="Proteomes" id="UP000326179">
    <property type="component" value="Chromosome"/>
</dbReference>
<keyword evidence="1" id="KW-0732">Signal</keyword>
<evidence type="ECO:0000313" key="3">
    <source>
        <dbReference type="Proteomes" id="UP000326179"/>
    </source>
</evidence>
<feature type="chain" id="PRO_5024853688" description="Secreted protein" evidence="1">
    <location>
        <begin position="31"/>
        <end position="160"/>
    </location>
</feature>
<gene>
    <name evidence="2" type="ORF">GFH48_02105</name>
</gene>
<reference evidence="2 3" key="1">
    <citation type="submission" date="2019-10" db="EMBL/GenBank/DDBJ databases">
        <title>A novel species.</title>
        <authorList>
            <person name="Gao J."/>
        </authorList>
    </citation>
    <scope>NUCLEOTIDE SEQUENCE [LARGE SCALE GENOMIC DNA]</scope>
    <source>
        <strain evidence="2 3">QMT-28</strain>
    </source>
</reference>
<evidence type="ECO:0000256" key="1">
    <source>
        <dbReference type="SAM" id="SignalP"/>
    </source>
</evidence>
<name>A0A5Q0L694_9ACTN</name>
<organism evidence="2 3">
    <name type="scientific">Streptomyces fagopyri</name>
    <dbReference type="NCBI Taxonomy" id="2662397"/>
    <lineage>
        <taxon>Bacteria</taxon>
        <taxon>Bacillati</taxon>
        <taxon>Actinomycetota</taxon>
        <taxon>Actinomycetes</taxon>
        <taxon>Kitasatosporales</taxon>
        <taxon>Streptomycetaceae</taxon>
        <taxon>Streptomyces</taxon>
    </lineage>
</organism>
<proteinExistence type="predicted"/>
<keyword evidence="3" id="KW-1185">Reference proteome</keyword>
<dbReference type="EMBL" id="CP045643">
    <property type="protein sequence ID" value="QFZ72209.1"/>
    <property type="molecule type" value="Genomic_DNA"/>
</dbReference>
<evidence type="ECO:0008006" key="4">
    <source>
        <dbReference type="Google" id="ProtNLM"/>
    </source>
</evidence>
<sequence length="160" mass="15370">MSMKRLASGAALTAGVLAATALAFAPSASAAVTPSSATITATCGLFGGGAATLTATQVSSTSATVTLSSTAITTPLALSANSINSTLTMTNSTGANRVFSGAVNPAIPAGGSVTVGPLPGTVAIGDSLDFYKGSLKMVIFGITVTCTSTAAQSPGPFVFS</sequence>
<dbReference type="KEGG" id="sfy:GFH48_02105"/>
<protein>
    <recommendedName>
        <fullName evidence="4">Secreted protein</fullName>
    </recommendedName>
</protein>
<accession>A0A5Q0L694</accession>
<feature type="signal peptide" evidence="1">
    <location>
        <begin position="1"/>
        <end position="30"/>
    </location>
</feature>
<dbReference type="AlphaFoldDB" id="A0A5Q0L694"/>
<evidence type="ECO:0000313" key="2">
    <source>
        <dbReference type="EMBL" id="QFZ72209.1"/>
    </source>
</evidence>